<dbReference type="AlphaFoldDB" id="A0A936ZIU5"/>
<dbReference type="Proteomes" id="UP000605848">
    <property type="component" value="Unassembled WGS sequence"/>
</dbReference>
<evidence type="ECO:0000259" key="2">
    <source>
        <dbReference type="Pfam" id="PF25838"/>
    </source>
</evidence>
<name>A0A936ZIU5_9HYPH</name>
<organism evidence="3 4">
    <name type="scientific">Microvirga aerilata</name>
    <dbReference type="NCBI Taxonomy" id="670292"/>
    <lineage>
        <taxon>Bacteria</taxon>
        <taxon>Pseudomonadati</taxon>
        <taxon>Pseudomonadota</taxon>
        <taxon>Alphaproteobacteria</taxon>
        <taxon>Hyphomicrobiales</taxon>
        <taxon>Methylobacteriaceae</taxon>
        <taxon>Microvirga</taxon>
    </lineage>
</organism>
<feature type="domain" description="D-apionate lactonase TIM barrel" evidence="2">
    <location>
        <begin position="341"/>
        <end position="509"/>
    </location>
</feature>
<evidence type="ECO:0000313" key="3">
    <source>
        <dbReference type="EMBL" id="MBL0406760.1"/>
    </source>
</evidence>
<evidence type="ECO:0000313" key="4">
    <source>
        <dbReference type="Proteomes" id="UP000605848"/>
    </source>
</evidence>
<dbReference type="InterPro" id="IPR058788">
    <property type="entry name" value="ApnL_N"/>
</dbReference>
<dbReference type="Pfam" id="PF25838">
    <property type="entry name" value="Apionate_lact_M"/>
    <property type="match status" value="1"/>
</dbReference>
<dbReference type="Pfam" id="PF25837">
    <property type="entry name" value="Apionate_lact_N"/>
    <property type="match status" value="1"/>
</dbReference>
<proteinExistence type="predicted"/>
<feature type="domain" description="D-apionate lactonase N-terminal" evidence="1">
    <location>
        <begin position="10"/>
        <end position="229"/>
    </location>
</feature>
<reference evidence="3" key="1">
    <citation type="submission" date="2021-01" db="EMBL/GenBank/DDBJ databases">
        <title>Microvirga sp.</title>
        <authorList>
            <person name="Kim M.K."/>
        </authorList>
    </citation>
    <scope>NUCLEOTIDE SEQUENCE</scope>
    <source>
        <strain evidence="3">5420S-16</strain>
    </source>
</reference>
<dbReference type="EMBL" id="JAEQMY010000050">
    <property type="protein sequence ID" value="MBL0406760.1"/>
    <property type="molecule type" value="Genomic_DNA"/>
</dbReference>
<protein>
    <submittedName>
        <fullName evidence="3">Uncharacterized protein</fullName>
    </submittedName>
</protein>
<dbReference type="RefSeq" id="WP_202063622.1">
    <property type="nucleotide sequence ID" value="NZ_JAEQMY010000050.1"/>
</dbReference>
<comment type="caution">
    <text evidence="3">The sequence shown here is derived from an EMBL/GenBank/DDBJ whole genome shotgun (WGS) entry which is preliminary data.</text>
</comment>
<evidence type="ECO:0000259" key="1">
    <source>
        <dbReference type="Pfam" id="PF25837"/>
    </source>
</evidence>
<sequence>MPLATQRHEAAEAGQPLRLSAGPVSVELNPSGTALRNIAFDGEVVLRGLAFVARDENWGTLPLAAAPQIRRSEDSIEIEASGEGDHPNGDLSWHVLFRISPKGIEARSAVRSSRGFLTNRTGLVVLHGLAACRGQEVVVTHADGRSTHAAFPVQISPHQPFMDMAALAHRTARGTAVLIAFEGEVFETEDQRNWTDASYKTYSRPLALPFPYRIGAGEAVEQNVRIAFKAGAAASGTIETQSRIDKAALLPRLEAGLPVVRPVPDQAVAPAIKELSLHAIALEIDPDEPGWADKLAGHLAAIPGNIRLNCRLRGHTDYATVLEAIDRVLSGRKPLGISVWDAAQEAVDHARRLWPDTPIGGGTGAFFTELNRGTLPSRIDYATWTTNPTVHASDDDTLGESIEPLADILATAHAKAPGLDLVVGPLTLGMRFNPNATSPEARRAEAPPDPRQHTVLAASWLLGTIAGFIDAAVKDLIVFEAAGPKGLVQADGLLSPSGHLVSRLAPLAGCKAEIVTWAHEPRARGLLVHTPEGRVLALTQARAAPASLVLPEGRWAAPERLHLKGFTAGSQQAGGMIDVDGFGVVWVAEAN</sequence>
<accession>A0A936ZIU5</accession>
<gene>
    <name evidence="3" type="ORF">JKG68_22695</name>
</gene>
<dbReference type="InterPro" id="IPR058787">
    <property type="entry name" value="ApnL_M"/>
</dbReference>
<keyword evidence="4" id="KW-1185">Reference proteome</keyword>